<dbReference type="HOGENOM" id="CLU_3028512_0_0_10"/>
<name>F8NBB7_9BACT</name>
<evidence type="ECO:0000313" key="2">
    <source>
        <dbReference type="Proteomes" id="UP000002772"/>
    </source>
</evidence>
<organism evidence="1 2">
    <name type="scientific">Hallella multisaccharivorax DSM 17128</name>
    <dbReference type="NCBI Taxonomy" id="688246"/>
    <lineage>
        <taxon>Bacteria</taxon>
        <taxon>Pseudomonadati</taxon>
        <taxon>Bacteroidota</taxon>
        <taxon>Bacteroidia</taxon>
        <taxon>Bacteroidales</taxon>
        <taxon>Prevotellaceae</taxon>
        <taxon>Hallella</taxon>
    </lineage>
</organism>
<sequence length="55" mass="6254">MSNTHLFSNSRYSITFKSILLYCPTSKFSQICNMNTIGKNTKKVRKTGHLIFPVG</sequence>
<gene>
    <name evidence="1" type="ORF">Premu_1457</name>
</gene>
<evidence type="ECO:0000313" key="1">
    <source>
        <dbReference type="EMBL" id="EGN56874.1"/>
    </source>
</evidence>
<dbReference type="AlphaFoldDB" id="F8NBB7"/>
<keyword evidence="2" id="KW-1185">Reference proteome</keyword>
<reference evidence="2" key="1">
    <citation type="journal article" date="2011" name="Stand. Genomic Sci.">
        <title>Non-contiguous finished genome sequence of the opportunistic oral pathogen Prevotella multisaccharivorax type strain (PPPA20).</title>
        <authorList>
            <person name="Pati A."/>
            <person name="Gronow S."/>
            <person name="Lu M."/>
            <person name="Lapidus A."/>
            <person name="Nolan M."/>
            <person name="Lucas S."/>
            <person name="Hammon N."/>
            <person name="Deshpande S."/>
            <person name="Cheng J.F."/>
            <person name="Tapia R."/>
            <person name="Han C."/>
            <person name="Goodwin L."/>
            <person name="Pitluck S."/>
            <person name="Liolios K."/>
            <person name="Pagani I."/>
            <person name="Mavromatis K."/>
            <person name="Mikhailova N."/>
            <person name="Huntemann M."/>
            <person name="Chen A."/>
            <person name="Palaniappan K."/>
            <person name="Land M."/>
            <person name="Hauser L."/>
            <person name="Detter J.C."/>
            <person name="Brambilla E.M."/>
            <person name="Rohde M."/>
            <person name="Goker M."/>
            <person name="Woyke T."/>
            <person name="Bristow J."/>
            <person name="Eisen J.A."/>
            <person name="Markowitz V."/>
            <person name="Hugenholtz P."/>
            <person name="Kyrpides N.C."/>
            <person name="Klenk H.P."/>
            <person name="Ivanova N."/>
        </authorList>
    </citation>
    <scope>NUCLEOTIDE SEQUENCE [LARGE SCALE GENOMIC DNA]</scope>
    <source>
        <strain evidence="2">DSM 17128</strain>
    </source>
</reference>
<proteinExistence type="predicted"/>
<dbReference type="EMBL" id="GL945017">
    <property type="protein sequence ID" value="EGN56874.1"/>
    <property type="molecule type" value="Genomic_DNA"/>
</dbReference>
<protein>
    <submittedName>
        <fullName evidence="1">Uncharacterized protein</fullName>
    </submittedName>
</protein>
<accession>F8NBB7</accession>
<dbReference type="Proteomes" id="UP000002772">
    <property type="component" value="Unassembled WGS sequence"/>
</dbReference>